<evidence type="ECO:0000313" key="2">
    <source>
        <dbReference type="Proteomes" id="UP000026961"/>
    </source>
</evidence>
<dbReference type="HOGENOM" id="CLU_2964672_0_0_1"/>
<reference evidence="1" key="2">
    <citation type="submission" date="2018-05" db="EMBL/GenBank/DDBJ databases">
        <title>OgluRS3 (Oryza glumaepatula Reference Sequence Version 3).</title>
        <authorList>
            <person name="Zhang J."/>
            <person name="Kudrna D."/>
            <person name="Lee S."/>
            <person name="Talag J."/>
            <person name="Welchert J."/>
            <person name="Wing R.A."/>
        </authorList>
    </citation>
    <scope>NUCLEOTIDE SEQUENCE [LARGE SCALE GENOMIC DNA]</scope>
</reference>
<keyword evidence="2" id="KW-1185">Reference proteome</keyword>
<reference evidence="1" key="1">
    <citation type="submission" date="2015-04" db="UniProtKB">
        <authorList>
            <consortium name="EnsemblPlants"/>
        </authorList>
    </citation>
    <scope>IDENTIFICATION</scope>
</reference>
<evidence type="ECO:0000313" key="1">
    <source>
        <dbReference type="EnsemblPlants" id="OGLUM09G07430.1"/>
    </source>
</evidence>
<sequence length="59" mass="7187">METVLAACAGSVIPKFSRRRRRGPIRLPLRLRRRRHQRMRREQKLLLQRMECGSYLLLR</sequence>
<dbReference type="Proteomes" id="UP000026961">
    <property type="component" value="Chromosome 9"/>
</dbReference>
<organism evidence="1">
    <name type="scientific">Oryza glumipatula</name>
    <dbReference type="NCBI Taxonomy" id="40148"/>
    <lineage>
        <taxon>Eukaryota</taxon>
        <taxon>Viridiplantae</taxon>
        <taxon>Streptophyta</taxon>
        <taxon>Embryophyta</taxon>
        <taxon>Tracheophyta</taxon>
        <taxon>Spermatophyta</taxon>
        <taxon>Magnoliopsida</taxon>
        <taxon>Liliopsida</taxon>
        <taxon>Poales</taxon>
        <taxon>Poaceae</taxon>
        <taxon>BOP clade</taxon>
        <taxon>Oryzoideae</taxon>
        <taxon>Oryzeae</taxon>
        <taxon>Oryzinae</taxon>
        <taxon>Oryza</taxon>
    </lineage>
</organism>
<proteinExistence type="predicted"/>
<dbReference type="EnsemblPlants" id="OGLUM09G07430.1">
    <property type="protein sequence ID" value="OGLUM09G07430.1"/>
    <property type="gene ID" value="OGLUM09G07430"/>
</dbReference>
<dbReference type="AlphaFoldDB" id="A0A0E0B1V4"/>
<name>A0A0E0B1V4_9ORYZ</name>
<protein>
    <submittedName>
        <fullName evidence="1">Uncharacterized protein</fullName>
    </submittedName>
</protein>
<dbReference type="Gramene" id="OGLUM09G07430.1">
    <property type="protein sequence ID" value="OGLUM09G07430.1"/>
    <property type="gene ID" value="OGLUM09G07430"/>
</dbReference>
<accession>A0A0E0B1V4</accession>